<name>A0A2P2CEN6_9ZZZZ</name>
<gene>
    <name evidence="4" type="ORF">NOCA1210083</name>
</gene>
<evidence type="ECO:0008006" key="5">
    <source>
        <dbReference type="Google" id="ProtNLM"/>
    </source>
</evidence>
<dbReference type="PANTHER" id="PTHR12526">
    <property type="entry name" value="GLYCOSYLTRANSFERASE"/>
    <property type="match status" value="1"/>
</dbReference>
<reference evidence="4" key="1">
    <citation type="submission" date="2015-08" db="EMBL/GenBank/DDBJ databases">
        <authorList>
            <person name="Babu N.S."/>
            <person name="Beckwith C.J."/>
            <person name="Beseler K.G."/>
            <person name="Brison A."/>
            <person name="Carone J.V."/>
            <person name="Caskin T.P."/>
            <person name="Diamond M."/>
            <person name="Durham M.E."/>
            <person name="Foxe J.M."/>
            <person name="Go M."/>
            <person name="Henderson B.A."/>
            <person name="Jones I.B."/>
            <person name="McGettigan J.A."/>
            <person name="Micheletti S.J."/>
            <person name="Nasrallah M.E."/>
            <person name="Ortiz D."/>
            <person name="Piller C.R."/>
            <person name="Privatt S.R."/>
            <person name="Schneider S.L."/>
            <person name="Sharp S."/>
            <person name="Smith T.C."/>
            <person name="Stanton J.D."/>
            <person name="Ullery H.E."/>
            <person name="Wilson R.J."/>
            <person name="Serrano M.G."/>
            <person name="Buck G."/>
            <person name="Lee V."/>
            <person name="Wang Y."/>
            <person name="Carvalho R."/>
            <person name="Voegtly L."/>
            <person name="Shi R."/>
            <person name="Duckworth R."/>
            <person name="Johnson A."/>
            <person name="Loviza R."/>
            <person name="Walstead R."/>
            <person name="Shah Z."/>
            <person name="Kiflezghi M."/>
            <person name="Wade K."/>
            <person name="Ball S.L."/>
            <person name="Bradley K.W."/>
            <person name="Asai D.J."/>
            <person name="Bowman C.A."/>
            <person name="Russell D.A."/>
            <person name="Pope W.H."/>
            <person name="Jacobs-Sera D."/>
            <person name="Hendrix R.W."/>
            <person name="Hatfull G.F."/>
        </authorList>
    </citation>
    <scope>NUCLEOTIDE SEQUENCE</scope>
</reference>
<protein>
    <recommendedName>
        <fullName evidence="5">Glycosyltransferase</fullName>
    </recommendedName>
</protein>
<dbReference type="CDD" id="cd03801">
    <property type="entry name" value="GT4_PimA-like"/>
    <property type="match status" value="1"/>
</dbReference>
<dbReference type="AlphaFoldDB" id="A0A2P2CEN6"/>
<dbReference type="Pfam" id="PF13692">
    <property type="entry name" value="Glyco_trans_1_4"/>
    <property type="match status" value="1"/>
</dbReference>
<evidence type="ECO:0000256" key="3">
    <source>
        <dbReference type="SAM" id="MobiDB-lite"/>
    </source>
</evidence>
<dbReference type="EMBL" id="CZKB01000014">
    <property type="protein sequence ID" value="CUR60401.1"/>
    <property type="molecule type" value="Genomic_DNA"/>
</dbReference>
<proteinExistence type="predicted"/>
<sequence>MISFVWSPGERLPSGTGGSENFTIGQVRELNRRAVDARVVTVGLGTADGREEFDAIPFHSVASLDDLGLLDDTLVFVSEAPPVATMHPAFQILHVPPPLRERERASVAYGTRNRTLIATSRYAAALWADFLDVALETIRVVYPFAEPGFADEPRTGGHPDVTRVLYAGRLTPEKGIYTLLSMLHTDLFEPGSVTVTVTSAGADKPQGAIIEQLLRSHPGIALVPARRTPADMANLLAAHDVVVMPSNAQYWHETFGILSIEAQHAGCRVVASRDGGLPETDCGALMLVRPDDAEALAQGVLAARRLGPVGRGRRVRAAADFTVAESVDGLLDALRATHVPTPWEVARELEELVSLPSAEGPHDRGDLTAVLATSLRDPAPAWARRR</sequence>
<evidence type="ECO:0000256" key="2">
    <source>
        <dbReference type="ARBA" id="ARBA00022679"/>
    </source>
</evidence>
<dbReference type="PANTHER" id="PTHR12526:SF510">
    <property type="entry name" value="D-INOSITOL 3-PHOSPHATE GLYCOSYLTRANSFERASE"/>
    <property type="match status" value="1"/>
</dbReference>
<evidence type="ECO:0000313" key="4">
    <source>
        <dbReference type="EMBL" id="CUR60401.1"/>
    </source>
</evidence>
<accession>A0A2P2CEN6</accession>
<dbReference type="SUPFAM" id="SSF53756">
    <property type="entry name" value="UDP-Glycosyltransferase/glycogen phosphorylase"/>
    <property type="match status" value="1"/>
</dbReference>
<dbReference type="Gene3D" id="3.40.50.2000">
    <property type="entry name" value="Glycogen Phosphorylase B"/>
    <property type="match status" value="2"/>
</dbReference>
<feature type="region of interest" description="Disordered" evidence="3">
    <location>
        <begin position="1"/>
        <end position="20"/>
    </location>
</feature>
<keyword evidence="1" id="KW-0328">Glycosyltransferase</keyword>
<evidence type="ECO:0000256" key="1">
    <source>
        <dbReference type="ARBA" id="ARBA00022676"/>
    </source>
</evidence>
<keyword evidence="2" id="KW-0808">Transferase</keyword>
<dbReference type="GO" id="GO:0016757">
    <property type="term" value="F:glycosyltransferase activity"/>
    <property type="evidence" value="ECO:0007669"/>
    <property type="project" value="UniProtKB-KW"/>
</dbReference>
<organism evidence="4">
    <name type="scientific">metagenome</name>
    <dbReference type="NCBI Taxonomy" id="256318"/>
    <lineage>
        <taxon>unclassified sequences</taxon>
        <taxon>metagenomes</taxon>
    </lineage>
</organism>